<proteinExistence type="inferred from homology"/>
<evidence type="ECO:0000259" key="5">
    <source>
        <dbReference type="PROSITE" id="PS50931"/>
    </source>
</evidence>
<dbReference type="FunFam" id="1.10.10.10:FF:000001">
    <property type="entry name" value="LysR family transcriptional regulator"/>
    <property type="match status" value="1"/>
</dbReference>
<comment type="similarity">
    <text evidence="1">Belongs to the LysR transcriptional regulatory family.</text>
</comment>
<keyword evidence="4" id="KW-0804">Transcription</keyword>
<dbReference type="PROSITE" id="PS50931">
    <property type="entry name" value="HTH_LYSR"/>
    <property type="match status" value="1"/>
</dbReference>
<dbReference type="CDD" id="cd08422">
    <property type="entry name" value="PBP2_CrgA_like"/>
    <property type="match status" value="1"/>
</dbReference>
<dbReference type="Pfam" id="PF00126">
    <property type="entry name" value="HTH_1"/>
    <property type="match status" value="1"/>
</dbReference>
<gene>
    <name evidence="6" type="ORF">AWB67_07474</name>
</gene>
<keyword evidence="7" id="KW-1185">Reference proteome</keyword>
<comment type="caution">
    <text evidence="6">The sequence shown here is derived from an EMBL/GenBank/DDBJ whole genome shotgun (WGS) entry which is preliminary data.</text>
</comment>
<sequence>MAKGHILTQIMDLNLIGLFVEIVESRSLSAAARKLGMTRANVSQRLKLLERETGTQLLRRSTRNFELTQAGHTLYDCGRRMLEDLNTARASIESLGQTLIGRVRISVPTGFGRMFIGSKLREFARMHPGITLNVTFNNRIEDLIAAEVDVALRITRTPPLDCVARNICPIDWNLYASGGYLEKHGPIERPADLEGHTLVAAPHPDRRVTMTLTHRHDEADVHAITMQPALQSSDFPFLAEAVCEGMGIGLLPAYVPYASATCGLVHVLPQYRVAGPQDVLYIVTLPNRYPSPATQALIDYLRAEIISLAQIWS</sequence>
<evidence type="ECO:0000256" key="4">
    <source>
        <dbReference type="ARBA" id="ARBA00023163"/>
    </source>
</evidence>
<dbReference type="Pfam" id="PF03466">
    <property type="entry name" value="LysR_substrate"/>
    <property type="match status" value="1"/>
</dbReference>
<feature type="domain" description="HTH lysR-type" evidence="5">
    <location>
        <begin position="11"/>
        <end position="68"/>
    </location>
</feature>
<dbReference type="PANTHER" id="PTHR30537:SF5">
    <property type="entry name" value="HTH-TYPE TRANSCRIPTIONAL ACTIVATOR TTDR-RELATED"/>
    <property type="match status" value="1"/>
</dbReference>
<evidence type="ECO:0000313" key="6">
    <source>
        <dbReference type="EMBL" id="SAL87774.1"/>
    </source>
</evidence>
<evidence type="ECO:0000313" key="7">
    <source>
        <dbReference type="Proteomes" id="UP000054925"/>
    </source>
</evidence>
<dbReference type="GO" id="GO:0006351">
    <property type="term" value="P:DNA-templated transcription"/>
    <property type="evidence" value="ECO:0007669"/>
    <property type="project" value="TreeGrafter"/>
</dbReference>
<dbReference type="InterPro" id="IPR036388">
    <property type="entry name" value="WH-like_DNA-bd_sf"/>
</dbReference>
<dbReference type="PANTHER" id="PTHR30537">
    <property type="entry name" value="HTH-TYPE TRANSCRIPTIONAL REGULATOR"/>
    <property type="match status" value="1"/>
</dbReference>
<name>A0A158L315_9BURK</name>
<dbReference type="SUPFAM" id="SSF53850">
    <property type="entry name" value="Periplasmic binding protein-like II"/>
    <property type="match status" value="1"/>
</dbReference>
<evidence type="ECO:0000256" key="3">
    <source>
        <dbReference type="ARBA" id="ARBA00023125"/>
    </source>
</evidence>
<dbReference type="Gene3D" id="3.40.190.290">
    <property type="match status" value="1"/>
</dbReference>
<keyword evidence="3" id="KW-0238">DNA-binding</keyword>
<organism evidence="6 7">
    <name type="scientific">Caballeronia terrestris</name>
    <dbReference type="NCBI Taxonomy" id="1226301"/>
    <lineage>
        <taxon>Bacteria</taxon>
        <taxon>Pseudomonadati</taxon>
        <taxon>Pseudomonadota</taxon>
        <taxon>Betaproteobacteria</taxon>
        <taxon>Burkholderiales</taxon>
        <taxon>Burkholderiaceae</taxon>
        <taxon>Caballeronia</taxon>
    </lineage>
</organism>
<dbReference type="Gene3D" id="1.10.10.10">
    <property type="entry name" value="Winged helix-like DNA-binding domain superfamily/Winged helix DNA-binding domain"/>
    <property type="match status" value="1"/>
</dbReference>
<dbReference type="InterPro" id="IPR036390">
    <property type="entry name" value="WH_DNA-bd_sf"/>
</dbReference>
<dbReference type="GO" id="GO:0043565">
    <property type="term" value="F:sequence-specific DNA binding"/>
    <property type="evidence" value="ECO:0007669"/>
    <property type="project" value="TreeGrafter"/>
</dbReference>
<dbReference type="Proteomes" id="UP000054925">
    <property type="component" value="Unassembled WGS sequence"/>
</dbReference>
<accession>A0A158L315</accession>
<evidence type="ECO:0000256" key="1">
    <source>
        <dbReference type="ARBA" id="ARBA00009437"/>
    </source>
</evidence>
<keyword evidence="2" id="KW-0805">Transcription regulation</keyword>
<dbReference type="GO" id="GO:0003700">
    <property type="term" value="F:DNA-binding transcription factor activity"/>
    <property type="evidence" value="ECO:0007669"/>
    <property type="project" value="InterPro"/>
</dbReference>
<dbReference type="InterPro" id="IPR058163">
    <property type="entry name" value="LysR-type_TF_proteobact-type"/>
</dbReference>
<reference evidence="6" key="1">
    <citation type="submission" date="2016-01" db="EMBL/GenBank/DDBJ databases">
        <authorList>
            <person name="Peeters C."/>
        </authorList>
    </citation>
    <scope>NUCLEOTIDE SEQUENCE [LARGE SCALE GENOMIC DNA]</scope>
    <source>
        <strain evidence="6">LMG 22937</strain>
    </source>
</reference>
<dbReference type="AlphaFoldDB" id="A0A158L315"/>
<dbReference type="EMBL" id="FCOL02000379">
    <property type="protein sequence ID" value="SAL87774.1"/>
    <property type="molecule type" value="Genomic_DNA"/>
</dbReference>
<protein>
    <submittedName>
        <fullName evidence="6">LysR family transcriptional regulator</fullName>
    </submittedName>
</protein>
<dbReference type="InterPro" id="IPR000847">
    <property type="entry name" value="LysR_HTH_N"/>
</dbReference>
<dbReference type="InterPro" id="IPR005119">
    <property type="entry name" value="LysR_subst-bd"/>
</dbReference>
<dbReference type="SUPFAM" id="SSF46785">
    <property type="entry name" value="Winged helix' DNA-binding domain"/>
    <property type="match status" value="1"/>
</dbReference>
<evidence type="ECO:0000256" key="2">
    <source>
        <dbReference type="ARBA" id="ARBA00023015"/>
    </source>
</evidence>